<name>A0A4R1F2E5_9GAMM</name>
<comment type="subunit">
    <text evidence="8">Part of a complex composed of FtsB, FtsL and FtsQ.</text>
</comment>
<evidence type="ECO:0000256" key="6">
    <source>
        <dbReference type="ARBA" id="ARBA00023136"/>
    </source>
</evidence>
<accession>A0A4R1F2E5</accession>
<keyword evidence="5 8" id="KW-1133">Transmembrane helix</keyword>
<evidence type="ECO:0000313" key="11">
    <source>
        <dbReference type="Proteomes" id="UP000294887"/>
    </source>
</evidence>
<dbReference type="NCBIfam" id="TIGR02209">
    <property type="entry name" value="ftsL_broad"/>
    <property type="match status" value="1"/>
</dbReference>
<reference evidence="10 11" key="1">
    <citation type="submission" date="2019-03" db="EMBL/GenBank/DDBJ databases">
        <title>Genomic Encyclopedia of Type Strains, Phase IV (KMG-IV): sequencing the most valuable type-strain genomes for metagenomic binning, comparative biology and taxonomic classification.</title>
        <authorList>
            <person name="Goeker M."/>
        </authorList>
    </citation>
    <scope>NUCLEOTIDE SEQUENCE [LARGE SCALE GENOMIC DNA]</scope>
    <source>
        <strain evidence="10 11">DSM 24830</strain>
    </source>
</reference>
<sequence length="137" mass="15629">MSVQDPVDVNATNKQVTVDSVTNWQLPLLAILFVSIVFVAIKTVVQRHESRTAYMKLQTLEKERDKLAAQWSRLKLEQGTALNQVRVEQYARWDLKMKIPKASEIRIVREPQAVVDAVVSNQTMIDHDKLSKVSLSD</sequence>
<evidence type="ECO:0000256" key="9">
    <source>
        <dbReference type="NCBIfam" id="TIGR02209"/>
    </source>
</evidence>
<evidence type="ECO:0000256" key="3">
    <source>
        <dbReference type="ARBA" id="ARBA00022618"/>
    </source>
</evidence>
<dbReference type="OrthoDB" id="5298556at2"/>
<evidence type="ECO:0000256" key="7">
    <source>
        <dbReference type="ARBA" id="ARBA00023306"/>
    </source>
</evidence>
<comment type="caution">
    <text evidence="10">The sequence shown here is derived from an EMBL/GenBank/DDBJ whole genome shotgun (WGS) entry which is preliminary data.</text>
</comment>
<comment type="function">
    <text evidence="8">Essential cell division protein. May link together the upstream cell division proteins, which are predominantly cytoplasmic, with the downstream cell division proteins, which are predominantly periplasmic.</text>
</comment>
<keyword evidence="3 8" id="KW-0132">Cell division</keyword>
<dbReference type="GO" id="GO:0032153">
    <property type="term" value="C:cell division site"/>
    <property type="evidence" value="ECO:0007669"/>
    <property type="project" value="UniProtKB-UniRule"/>
</dbReference>
<dbReference type="RefSeq" id="WP_131904018.1">
    <property type="nucleotide sequence ID" value="NZ_BAAAFU010000008.1"/>
</dbReference>
<evidence type="ECO:0000256" key="5">
    <source>
        <dbReference type="ARBA" id="ARBA00022989"/>
    </source>
</evidence>
<keyword evidence="7 8" id="KW-0131">Cell cycle</keyword>
<keyword evidence="6 8" id="KW-0472">Membrane</keyword>
<dbReference type="HAMAP" id="MF_00910">
    <property type="entry name" value="FtsL"/>
    <property type="match status" value="1"/>
</dbReference>
<evidence type="ECO:0000313" key="10">
    <source>
        <dbReference type="EMBL" id="TCJ88316.1"/>
    </source>
</evidence>
<keyword evidence="2 8" id="KW-1003">Cell membrane</keyword>
<proteinExistence type="inferred from homology"/>
<keyword evidence="4 8" id="KW-0812">Transmembrane</keyword>
<dbReference type="GO" id="GO:0005886">
    <property type="term" value="C:plasma membrane"/>
    <property type="evidence" value="ECO:0007669"/>
    <property type="project" value="UniProtKB-SubCell"/>
</dbReference>
<comment type="subcellular location">
    <subcellularLocation>
        <location evidence="8">Cell inner membrane</location>
        <topology evidence="8">Single-pass type II membrane protein</topology>
    </subcellularLocation>
    <subcellularLocation>
        <location evidence="1">Cell membrane</location>
        <topology evidence="1">Single-pass type II membrane protein</topology>
    </subcellularLocation>
    <text evidence="8">Localizes to the division septum where it forms a ring structure.</text>
</comment>
<evidence type="ECO:0000256" key="1">
    <source>
        <dbReference type="ARBA" id="ARBA00004401"/>
    </source>
</evidence>
<dbReference type="PANTHER" id="PTHR37479">
    <property type="entry name" value="CELL DIVISION PROTEIN FTSL"/>
    <property type="match status" value="1"/>
</dbReference>
<dbReference type="AlphaFoldDB" id="A0A4R1F2E5"/>
<keyword evidence="11" id="KW-1185">Reference proteome</keyword>
<evidence type="ECO:0000256" key="2">
    <source>
        <dbReference type="ARBA" id="ARBA00022475"/>
    </source>
</evidence>
<feature type="transmembrane region" description="Helical" evidence="8">
    <location>
        <begin position="24"/>
        <end position="45"/>
    </location>
</feature>
<comment type="similarity">
    <text evidence="8">Belongs to the FtsL family.</text>
</comment>
<dbReference type="InterPro" id="IPR011922">
    <property type="entry name" value="Cell_div_FtsL"/>
</dbReference>
<gene>
    <name evidence="8" type="primary">ftsL</name>
    <name evidence="10" type="ORF">EV695_0158</name>
</gene>
<dbReference type="EMBL" id="SMFQ01000002">
    <property type="protein sequence ID" value="TCJ88316.1"/>
    <property type="molecule type" value="Genomic_DNA"/>
</dbReference>
<evidence type="ECO:0000256" key="8">
    <source>
        <dbReference type="HAMAP-Rule" id="MF_00910"/>
    </source>
</evidence>
<protein>
    <recommendedName>
        <fullName evidence="8 9">Cell division protein FtsL</fullName>
    </recommendedName>
</protein>
<dbReference type="Proteomes" id="UP000294887">
    <property type="component" value="Unassembled WGS sequence"/>
</dbReference>
<dbReference type="Pfam" id="PF04999">
    <property type="entry name" value="FtsL"/>
    <property type="match status" value="1"/>
</dbReference>
<keyword evidence="8" id="KW-0997">Cell inner membrane</keyword>
<organism evidence="10 11">
    <name type="scientific">Cocleimonas flava</name>
    <dbReference type="NCBI Taxonomy" id="634765"/>
    <lineage>
        <taxon>Bacteria</taxon>
        <taxon>Pseudomonadati</taxon>
        <taxon>Pseudomonadota</taxon>
        <taxon>Gammaproteobacteria</taxon>
        <taxon>Thiotrichales</taxon>
        <taxon>Thiotrichaceae</taxon>
        <taxon>Cocleimonas</taxon>
    </lineage>
</organism>
<dbReference type="GO" id="GO:0043093">
    <property type="term" value="P:FtsZ-dependent cytokinesis"/>
    <property type="evidence" value="ECO:0007669"/>
    <property type="project" value="UniProtKB-UniRule"/>
</dbReference>
<dbReference type="PANTHER" id="PTHR37479:SF1">
    <property type="entry name" value="CELL DIVISION PROTEIN FTSL"/>
    <property type="match status" value="1"/>
</dbReference>
<evidence type="ECO:0000256" key="4">
    <source>
        <dbReference type="ARBA" id="ARBA00022692"/>
    </source>
</evidence>